<keyword evidence="11" id="KW-1006">Bacterial flagellum protein export</keyword>
<accession>V5WFL8</accession>
<organism evidence="17 18">
    <name type="scientific">Salinispira pacifica</name>
    <dbReference type="NCBI Taxonomy" id="1307761"/>
    <lineage>
        <taxon>Bacteria</taxon>
        <taxon>Pseudomonadati</taxon>
        <taxon>Spirochaetota</taxon>
        <taxon>Spirochaetia</taxon>
        <taxon>Spirochaetales</taxon>
        <taxon>Spirochaetaceae</taxon>
        <taxon>Salinispira</taxon>
    </lineage>
</organism>
<dbReference type="OrthoDB" id="9778554at2"/>
<dbReference type="NCBIfam" id="TIGR03499">
    <property type="entry name" value="FlhF"/>
    <property type="match status" value="1"/>
</dbReference>
<dbReference type="KEGG" id="slr:L21SP2_1201"/>
<feature type="domain" description="AAA+ ATPase" evidence="15">
    <location>
        <begin position="230"/>
        <end position="427"/>
    </location>
</feature>
<dbReference type="Pfam" id="PF00448">
    <property type="entry name" value="SRP54"/>
    <property type="match status" value="1"/>
</dbReference>
<dbReference type="InterPro" id="IPR000897">
    <property type="entry name" value="SRP54_GTPase_dom"/>
</dbReference>
<dbReference type="STRING" id="1307761.L21SP2_1201"/>
<keyword evidence="10" id="KW-0472">Membrane</keyword>
<dbReference type="PATRIC" id="fig|1307761.3.peg.1195"/>
<dbReference type="eggNOG" id="COG1419">
    <property type="taxonomic scope" value="Bacteria"/>
</dbReference>
<dbReference type="AlphaFoldDB" id="V5WFL8"/>
<dbReference type="GO" id="GO:0003924">
    <property type="term" value="F:GTPase activity"/>
    <property type="evidence" value="ECO:0007669"/>
    <property type="project" value="UniProtKB-UniRule"/>
</dbReference>
<dbReference type="InterPro" id="IPR047040">
    <property type="entry name" value="FlhF__GTPase_dom"/>
</dbReference>
<dbReference type="GO" id="GO:0005886">
    <property type="term" value="C:plasma membrane"/>
    <property type="evidence" value="ECO:0007669"/>
    <property type="project" value="UniProtKB-SubCell"/>
</dbReference>
<reference evidence="17 18" key="1">
    <citation type="journal article" date="2015" name="Stand. Genomic Sci.">
        <title>Complete genome sequence and description of Salinispira pacifica gen. nov., sp. nov., a novel spirochaete isolated form a hypersaline microbial mat.</title>
        <authorList>
            <person name="Ben Hania W."/>
            <person name="Joseph M."/>
            <person name="Schumann P."/>
            <person name="Bunk B."/>
            <person name="Fiebig A."/>
            <person name="Sproer C."/>
            <person name="Klenk H.P."/>
            <person name="Fardeau M.L."/>
            <person name="Spring S."/>
        </authorList>
    </citation>
    <scope>NUCLEOTIDE SEQUENCE [LARGE SCALE GENOMIC DNA]</scope>
    <source>
        <strain evidence="17 18">L21-RPul-D2</strain>
    </source>
</reference>
<evidence type="ECO:0000256" key="9">
    <source>
        <dbReference type="ARBA" id="ARBA00023134"/>
    </source>
</evidence>
<comment type="similarity">
    <text evidence="2">Belongs to the GTP-binding SRP family.</text>
</comment>
<keyword evidence="9" id="KW-0342">GTP-binding</keyword>
<dbReference type="Proteomes" id="UP000018680">
    <property type="component" value="Chromosome"/>
</dbReference>
<evidence type="ECO:0000259" key="15">
    <source>
        <dbReference type="SMART" id="SM00382"/>
    </source>
</evidence>
<dbReference type="SMART" id="SM00962">
    <property type="entry name" value="SRP54"/>
    <property type="match status" value="1"/>
</dbReference>
<feature type="domain" description="SRP54-type proteins GTP-binding" evidence="16">
    <location>
        <begin position="231"/>
        <end position="427"/>
    </location>
</feature>
<keyword evidence="17" id="KW-0966">Cell projection</keyword>
<evidence type="ECO:0000256" key="1">
    <source>
        <dbReference type="ARBA" id="ARBA00004413"/>
    </source>
</evidence>
<keyword evidence="5" id="KW-1003">Cell membrane</keyword>
<keyword evidence="4" id="KW-0813">Transport</keyword>
<dbReference type="FunFam" id="3.40.50.300:FF:000695">
    <property type="entry name" value="Flagellar biosynthesis regulator FlhF"/>
    <property type="match status" value="1"/>
</dbReference>
<comment type="subcellular location">
    <subcellularLocation>
        <location evidence="1">Cell membrane</location>
        <topology evidence="1">Peripheral membrane protein</topology>
        <orientation evidence="1">Cytoplasmic side</orientation>
    </subcellularLocation>
</comment>
<keyword evidence="18" id="KW-1185">Reference proteome</keyword>
<evidence type="ECO:0000256" key="11">
    <source>
        <dbReference type="ARBA" id="ARBA00023225"/>
    </source>
</evidence>
<dbReference type="GO" id="GO:0005047">
    <property type="term" value="F:signal recognition particle binding"/>
    <property type="evidence" value="ECO:0007669"/>
    <property type="project" value="TreeGrafter"/>
</dbReference>
<evidence type="ECO:0000313" key="17">
    <source>
        <dbReference type="EMBL" id="AHC14602.1"/>
    </source>
</evidence>
<dbReference type="GO" id="GO:0005525">
    <property type="term" value="F:GTP binding"/>
    <property type="evidence" value="ECO:0007669"/>
    <property type="project" value="UniProtKB-UniRule"/>
</dbReference>
<dbReference type="RefSeq" id="WP_024267526.1">
    <property type="nucleotide sequence ID" value="NC_023035.1"/>
</dbReference>
<dbReference type="HOGENOM" id="CLU_009301_11_4_12"/>
<dbReference type="PANTHER" id="PTHR43134">
    <property type="entry name" value="SIGNAL RECOGNITION PARTICLE RECEPTOR SUBUNIT ALPHA"/>
    <property type="match status" value="1"/>
</dbReference>
<evidence type="ECO:0000259" key="16">
    <source>
        <dbReference type="SMART" id="SM00962"/>
    </source>
</evidence>
<dbReference type="GO" id="GO:0015031">
    <property type="term" value="P:protein transport"/>
    <property type="evidence" value="ECO:0007669"/>
    <property type="project" value="UniProtKB-KW"/>
</dbReference>
<dbReference type="Gene3D" id="1.20.120.1380">
    <property type="entry name" value="Flagellar FlhF biosynthesis protein, N domain"/>
    <property type="match status" value="1"/>
</dbReference>
<proteinExistence type="inferred from homology"/>
<evidence type="ECO:0000256" key="14">
    <source>
        <dbReference type="SAM" id="MobiDB-lite"/>
    </source>
</evidence>
<comment type="function">
    <text evidence="12">Necessary for flagellar biosynthesis. May be involved in translocation of the flagellum.</text>
</comment>
<evidence type="ECO:0000256" key="12">
    <source>
        <dbReference type="ARBA" id="ARBA00025337"/>
    </source>
</evidence>
<evidence type="ECO:0000256" key="6">
    <source>
        <dbReference type="ARBA" id="ARBA00022741"/>
    </source>
</evidence>
<evidence type="ECO:0000313" key="18">
    <source>
        <dbReference type="Proteomes" id="UP000018680"/>
    </source>
</evidence>
<keyword evidence="8" id="KW-0653">Protein transport</keyword>
<evidence type="ECO:0000256" key="4">
    <source>
        <dbReference type="ARBA" id="ARBA00022448"/>
    </source>
</evidence>
<dbReference type="CDD" id="cd17873">
    <property type="entry name" value="FlhF"/>
    <property type="match status" value="1"/>
</dbReference>
<dbReference type="SUPFAM" id="SSF52540">
    <property type="entry name" value="P-loop containing nucleoside triphosphate hydrolases"/>
    <property type="match status" value="1"/>
</dbReference>
<dbReference type="InterPro" id="IPR020006">
    <property type="entry name" value="FlhF"/>
</dbReference>
<keyword evidence="7" id="KW-1005">Bacterial flagellum biogenesis</keyword>
<dbReference type="EMBL" id="CP006939">
    <property type="protein sequence ID" value="AHC14602.1"/>
    <property type="molecule type" value="Genomic_DNA"/>
</dbReference>
<dbReference type="InterPro" id="IPR027417">
    <property type="entry name" value="P-loop_NTPase"/>
</dbReference>
<dbReference type="GO" id="GO:0044781">
    <property type="term" value="P:bacterial-type flagellum organization"/>
    <property type="evidence" value="ECO:0007669"/>
    <property type="project" value="UniProtKB-UniRule"/>
</dbReference>
<dbReference type="InterPro" id="IPR003593">
    <property type="entry name" value="AAA+_ATPase"/>
</dbReference>
<feature type="region of interest" description="Disordered" evidence="14">
    <location>
        <begin position="149"/>
        <end position="168"/>
    </location>
</feature>
<keyword evidence="6" id="KW-0547">Nucleotide-binding</keyword>
<dbReference type="SMART" id="SM00382">
    <property type="entry name" value="AAA"/>
    <property type="match status" value="1"/>
</dbReference>
<feature type="region of interest" description="Disordered" evidence="14">
    <location>
        <begin position="66"/>
        <end position="90"/>
    </location>
</feature>
<gene>
    <name evidence="17" type="ORF">L21SP2_1201</name>
</gene>
<dbReference type="Gene3D" id="3.40.50.300">
    <property type="entry name" value="P-loop containing nucleotide triphosphate hydrolases"/>
    <property type="match status" value="1"/>
</dbReference>
<keyword evidence="17" id="KW-0969">Cilium</keyword>
<evidence type="ECO:0000256" key="3">
    <source>
        <dbReference type="ARBA" id="ARBA00014919"/>
    </source>
</evidence>
<sequence length="445" mass="49252">MSYEYFTEVASSYREAENLVTRKYGGKATITQRRQRQIGGFLGLFRKDAVEVSGFVALEPLGVSRRTSPSRNAAAQGYPYGASPSGATESKLNETALRSRAASANGPNGGKGAGLDAAKQQLLKAAGMNDSVTMTRILAELKNLRDDVTSVTKQQGEQQNGGSESEHQSIAAVRELLDENEFSAKYIEYILKRCRSLSIEDLDDPDLVQERVLEWIGESIGIHEDSPKTRPRVVVLVGPTGVGKTTTIAKLAAQYHLGKIGGAKQTVRILTIDNYRIGAKKQIETYGEIMNIPVEAAESPDDLKKWLDIYHDVDMIFIDTIGRSPNEFETLGKMNTLLQACGAQAEVHLALSACTRSSDIKRIMQQFEPFNYQSVVVTKTDETTSLGTVISSLWEKNKEVSFITYGQSVPHDLKTADTKQFLLRLAGFRIDRQRLDEEYRKVKVE</sequence>
<evidence type="ECO:0000256" key="7">
    <source>
        <dbReference type="ARBA" id="ARBA00022795"/>
    </source>
</evidence>
<protein>
    <recommendedName>
        <fullName evidence="3 13">Flagellar biosynthesis protein FlhF</fullName>
    </recommendedName>
</protein>
<evidence type="ECO:0000256" key="2">
    <source>
        <dbReference type="ARBA" id="ARBA00008531"/>
    </source>
</evidence>
<evidence type="ECO:0000256" key="10">
    <source>
        <dbReference type="ARBA" id="ARBA00023136"/>
    </source>
</evidence>
<name>V5WFL8_9SPIO</name>
<evidence type="ECO:0000256" key="8">
    <source>
        <dbReference type="ARBA" id="ARBA00022927"/>
    </source>
</evidence>
<evidence type="ECO:0000256" key="13">
    <source>
        <dbReference type="NCBIfam" id="TIGR03499"/>
    </source>
</evidence>
<dbReference type="GO" id="GO:0006614">
    <property type="term" value="P:SRP-dependent cotranslational protein targeting to membrane"/>
    <property type="evidence" value="ECO:0007669"/>
    <property type="project" value="UniProtKB-UniRule"/>
</dbReference>
<feature type="compositionally biased region" description="Low complexity" evidence="14">
    <location>
        <begin position="154"/>
        <end position="163"/>
    </location>
</feature>
<dbReference type="PANTHER" id="PTHR43134:SF3">
    <property type="entry name" value="FLAGELLAR BIOSYNTHESIS PROTEIN FLHF"/>
    <property type="match status" value="1"/>
</dbReference>
<evidence type="ECO:0000256" key="5">
    <source>
        <dbReference type="ARBA" id="ARBA00022475"/>
    </source>
</evidence>
<keyword evidence="17" id="KW-0282">Flagellum</keyword>